<keyword evidence="2" id="KW-1185">Reference proteome</keyword>
<dbReference type="RefSeq" id="WP_418160734.1">
    <property type="nucleotide sequence ID" value="NZ_JBBLZC010000019.1"/>
</dbReference>
<sequence length="301" mass="33315">MSRSEPDTVRAILLEELARPVPAEVAALAAAAAARHTPAARAVLFYGSCRRDGWQPGTLVDLYLLVESYEAAHAGLAARWANRLLPPNVYHLELTHAGGLLQAKYAVVTLAQLERLVGPATWNPYFWARLAQPVSLAWAESPAIAARVAAILERAVHTAFAEAVRLAGGDGRSEALWTGLLRASYATELRPERPERARAIVRQEAEHYRRLTRALRGTAPLPRSARAVRLAWTGRRLQGRLLAVLRLVKAAFTFAGGPDYIVWKIERHAGTPVRLAGWQRRHPLLAAPWLLLRLRRHGLVR</sequence>
<reference evidence="1 2" key="1">
    <citation type="submission" date="2024-01" db="EMBL/GenBank/DDBJ databases">
        <title>Multi-omics insights into the function and evolution of sodium benzoate biodegradation pathways in Benzoatithermus flavus gen. nov., sp. nov. from hot spring.</title>
        <authorList>
            <person name="Hu C.-J."/>
            <person name="Li W.-J."/>
        </authorList>
    </citation>
    <scope>NUCLEOTIDE SEQUENCE [LARGE SCALE GENOMIC DNA]</scope>
    <source>
        <strain evidence="1 2">SYSU G07066</strain>
    </source>
</reference>
<evidence type="ECO:0008006" key="3">
    <source>
        <dbReference type="Google" id="ProtNLM"/>
    </source>
</evidence>
<name>A0ABU8XWT1_9PROT</name>
<comment type="caution">
    <text evidence="1">The sequence shown here is derived from an EMBL/GenBank/DDBJ whole genome shotgun (WGS) entry which is preliminary data.</text>
</comment>
<organism evidence="1 2">
    <name type="scientific">Benzoatithermus flavus</name>
    <dbReference type="NCBI Taxonomy" id="3108223"/>
    <lineage>
        <taxon>Bacteria</taxon>
        <taxon>Pseudomonadati</taxon>
        <taxon>Pseudomonadota</taxon>
        <taxon>Alphaproteobacteria</taxon>
        <taxon>Geminicoccales</taxon>
        <taxon>Geminicoccaceae</taxon>
        <taxon>Benzoatithermus</taxon>
    </lineage>
</organism>
<dbReference type="Proteomes" id="UP001375743">
    <property type="component" value="Unassembled WGS sequence"/>
</dbReference>
<dbReference type="EMBL" id="JBBLZC010000019">
    <property type="protein sequence ID" value="MEK0084888.1"/>
    <property type="molecule type" value="Genomic_DNA"/>
</dbReference>
<protein>
    <recommendedName>
        <fullName evidence="3">Phosphatidate cytidylyltransferase</fullName>
    </recommendedName>
</protein>
<accession>A0ABU8XWT1</accession>
<gene>
    <name evidence="1" type="ORF">U1T56_17180</name>
</gene>
<evidence type="ECO:0000313" key="2">
    <source>
        <dbReference type="Proteomes" id="UP001375743"/>
    </source>
</evidence>
<evidence type="ECO:0000313" key="1">
    <source>
        <dbReference type="EMBL" id="MEK0084888.1"/>
    </source>
</evidence>
<proteinExistence type="predicted"/>